<evidence type="ECO:0000259" key="9">
    <source>
        <dbReference type="Pfam" id="PF00535"/>
    </source>
</evidence>
<keyword evidence="2 10" id="KW-0328">Glycosyltransferase</keyword>
<dbReference type="GO" id="GO:0009103">
    <property type="term" value="P:lipopolysaccharide biosynthetic process"/>
    <property type="evidence" value="ECO:0007669"/>
    <property type="project" value="UniProtKB-KW"/>
</dbReference>
<dbReference type="PANTHER" id="PTHR48090:SF3">
    <property type="entry name" value="UNDECAPRENYL-PHOSPHATE 4-DEOXY-4-FORMAMIDO-L-ARABINOSE TRANSFERASE"/>
    <property type="match status" value="1"/>
</dbReference>
<dbReference type="GO" id="GO:0016757">
    <property type="term" value="F:glycosyltransferase activity"/>
    <property type="evidence" value="ECO:0007669"/>
    <property type="project" value="UniProtKB-KW"/>
</dbReference>
<evidence type="ECO:0000256" key="6">
    <source>
        <dbReference type="ARBA" id="ARBA00022989"/>
    </source>
</evidence>
<keyword evidence="7 8" id="KW-0472">Membrane</keyword>
<evidence type="ECO:0000313" key="10">
    <source>
        <dbReference type="EMBL" id="SEF94687.1"/>
    </source>
</evidence>
<keyword evidence="4 8" id="KW-0812">Transmembrane</keyword>
<organism evidence="10 11">
    <name type="scientific">Halpernia humi</name>
    <dbReference type="NCBI Taxonomy" id="493375"/>
    <lineage>
        <taxon>Bacteria</taxon>
        <taxon>Pseudomonadati</taxon>
        <taxon>Bacteroidota</taxon>
        <taxon>Flavobacteriia</taxon>
        <taxon>Flavobacteriales</taxon>
        <taxon>Weeksellaceae</taxon>
        <taxon>Chryseobacterium group</taxon>
        <taxon>Halpernia</taxon>
    </lineage>
</organism>
<feature type="transmembrane region" description="Helical" evidence="8">
    <location>
        <begin position="275"/>
        <end position="298"/>
    </location>
</feature>
<evidence type="ECO:0000256" key="4">
    <source>
        <dbReference type="ARBA" id="ARBA00022692"/>
    </source>
</evidence>
<keyword evidence="3 10" id="KW-0808">Transferase</keyword>
<dbReference type="EMBL" id="FNUS01000002">
    <property type="protein sequence ID" value="SEF94687.1"/>
    <property type="molecule type" value="Genomic_DNA"/>
</dbReference>
<evidence type="ECO:0000256" key="2">
    <source>
        <dbReference type="ARBA" id="ARBA00022676"/>
    </source>
</evidence>
<name>A0A1H5W782_9FLAO</name>
<keyword evidence="11" id="KW-1185">Reference proteome</keyword>
<dbReference type="AlphaFoldDB" id="A0A1H5W782"/>
<dbReference type="Gene3D" id="3.90.550.10">
    <property type="entry name" value="Spore Coat Polysaccharide Biosynthesis Protein SpsA, Chain A"/>
    <property type="match status" value="1"/>
</dbReference>
<gene>
    <name evidence="10" type="ORF">SAMN05421847_1105</name>
</gene>
<keyword evidence="1" id="KW-1003">Cell membrane</keyword>
<dbReference type="Proteomes" id="UP000236738">
    <property type="component" value="Unassembled WGS sequence"/>
</dbReference>
<dbReference type="InterPro" id="IPR001173">
    <property type="entry name" value="Glyco_trans_2-like"/>
</dbReference>
<evidence type="ECO:0000256" key="3">
    <source>
        <dbReference type="ARBA" id="ARBA00022679"/>
    </source>
</evidence>
<dbReference type="SUPFAM" id="SSF53448">
    <property type="entry name" value="Nucleotide-diphospho-sugar transferases"/>
    <property type="match status" value="1"/>
</dbReference>
<dbReference type="PANTHER" id="PTHR48090">
    <property type="entry name" value="UNDECAPRENYL-PHOSPHATE 4-DEOXY-4-FORMAMIDO-L-ARABINOSE TRANSFERASE-RELATED"/>
    <property type="match status" value="1"/>
</dbReference>
<reference evidence="11" key="1">
    <citation type="submission" date="2016-10" db="EMBL/GenBank/DDBJ databases">
        <authorList>
            <person name="Varghese N."/>
            <person name="Submissions S."/>
        </authorList>
    </citation>
    <scope>NUCLEOTIDE SEQUENCE [LARGE SCALE GENOMIC DNA]</scope>
    <source>
        <strain evidence="11">DSM 21580</strain>
    </source>
</reference>
<feature type="transmembrane region" description="Helical" evidence="8">
    <location>
        <begin position="239"/>
        <end position="263"/>
    </location>
</feature>
<evidence type="ECO:0000313" key="11">
    <source>
        <dbReference type="Proteomes" id="UP000236738"/>
    </source>
</evidence>
<keyword evidence="5" id="KW-0448">Lipopolysaccharide biosynthesis</keyword>
<dbReference type="InterPro" id="IPR029044">
    <property type="entry name" value="Nucleotide-diphossugar_trans"/>
</dbReference>
<evidence type="ECO:0000256" key="7">
    <source>
        <dbReference type="ARBA" id="ARBA00023136"/>
    </source>
</evidence>
<dbReference type="InterPro" id="IPR050256">
    <property type="entry name" value="Glycosyltransferase_2"/>
</dbReference>
<accession>A0A1H5W782</accession>
<dbReference type="Pfam" id="PF00535">
    <property type="entry name" value="Glycos_transf_2"/>
    <property type="match status" value="1"/>
</dbReference>
<dbReference type="GO" id="GO:0005886">
    <property type="term" value="C:plasma membrane"/>
    <property type="evidence" value="ECO:0007669"/>
    <property type="project" value="TreeGrafter"/>
</dbReference>
<evidence type="ECO:0000256" key="1">
    <source>
        <dbReference type="ARBA" id="ARBA00022475"/>
    </source>
</evidence>
<proteinExistence type="predicted"/>
<protein>
    <submittedName>
        <fullName evidence="10">Dolichol-phosphate mannosyltransferase</fullName>
    </submittedName>
</protein>
<sequence>MTFKKNRNLHMNQKITIVIPVYNSAKFLHKTLKAVDDQRKASNWDLELVLVEDGSPDNSFEVIEKLAQQYSYIKAVKLSRNFGHQIAVKTGLSYATGDYIAIIDDDLQDPPSLLPRFFAELEKGFEVAYGIRKNRKEGEVKKTAYKVFYRILNSISDTKIPIDSGDFCVMTKNVKEKMLTLNEQNPYLRGIRAWVGFKQIGLEYERSGRIEGESGYSLKKLIKIAKDGIFSFSSIPLQIITLLGNLGLVISILFSVFTIFRYFNNEIEVAGYTTMIILLLFFSSLILVSLGIIGEYIYRIYNEVRNRPYTIIEKTVNI</sequence>
<evidence type="ECO:0000256" key="8">
    <source>
        <dbReference type="SAM" id="Phobius"/>
    </source>
</evidence>
<dbReference type="CDD" id="cd04187">
    <property type="entry name" value="DPM1_like_bac"/>
    <property type="match status" value="1"/>
</dbReference>
<evidence type="ECO:0000256" key="5">
    <source>
        <dbReference type="ARBA" id="ARBA00022985"/>
    </source>
</evidence>
<feature type="domain" description="Glycosyltransferase 2-like" evidence="9">
    <location>
        <begin position="16"/>
        <end position="175"/>
    </location>
</feature>
<keyword evidence="6 8" id="KW-1133">Transmembrane helix</keyword>